<dbReference type="InterPro" id="IPR001128">
    <property type="entry name" value="Cyt_P450"/>
</dbReference>
<dbReference type="InterPro" id="IPR050121">
    <property type="entry name" value="Cytochrome_P450_monoxygenase"/>
</dbReference>
<evidence type="ECO:0000256" key="5">
    <source>
        <dbReference type="ARBA" id="ARBA00022723"/>
    </source>
</evidence>
<dbReference type="HOGENOM" id="CLU_001570_5_11_1"/>
<keyword evidence="4 9" id="KW-0349">Heme</keyword>
<accession>A0A0C3QMC0</accession>
<dbReference type="GO" id="GO:0016705">
    <property type="term" value="F:oxidoreductase activity, acting on paired donors, with incorporation or reduction of molecular oxygen"/>
    <property type="evidence" value="ECO:0007669"/>
    <property type="project" value="InterPro"/>
</dbReference>
<keyword evidence="7 9" id="KW-0408">Iron</keyword>
<protein>
    <recommendedName>
        <fullName evidence="12">Cytochrome P450</fullName>
    </recommendedName>
</protein>
<dbReference type="Gene3D" id="1.10.630.10">
    <property type="entry name" value="Cytochrome P450"/>
    <property type="match status" value="1"/>
</dbReference>
<dbReference type="InterPro" id="IPR036396">
    <property type="entry name" value="Cyt_P450_sf"/>
</dbReference>
<dbReference type="PANTHER" id="PTHR24305">
    <property type="entry name" value="CYTOCHROME P450"/>
    <property type="match status" value="1"/>
</dbReference>
<dbReference type="EMBL" id="KN822944">
    <property type="protein sequence ID" value="KIO34085.1"/>
    <property type="molecule type" value="Genomic_DNA"/>
</dbReference>
<dbReference type="PRINTS" id="PR00465">
    <property type="entry name" value="EP450IV"/>
</dbReference>
<evidence type="ECO:0000256" key="7">
    <source>
        <dbReference type="ARBA" id="ARBA00023004"/>
    </source>
</evidence>
<dbReference type="PANTHER" id="PTHR24305:SF166">
    <property type="entry name" value="CYTOCHROME P450 12A4, MITOCHONDRIAL-RELATED"/>
    <property type="match status" value="1"/>
</dbReference>
<evidence type="ECO:0000313" key="11">
    <source>
        <dbReference type="Proteomes" id="UP000054248"/>
    </source>
</evidence>
<evidence type="ECO:0000256" key="9">
    <source>
        <dbReference type="PIRSR" id="PIRSR602403-1"/>
    </source>
</evidence>
<dbReference type="AlphaFoldDB" id="A0A0C3QMC0"/>
<dbReference type="PRINTS" id="PR00385">
    <property type="entry name" value="P450"/>
</dbReference>
<dbReference type="STRING" id="1051891.A0A0C3QMC0"/>
<evidence type="ECO:0008006" key="12">
    <source>
        <dbReference type="Google" id="ProtNLM"/>
    </source>
</evidence>
<reference evidence="10 11" key="1">
    <citation type="submission" date="2014-04" db="EMBL/GenBank/DDBJ databases">
        <authorList>
            <consortium name="DOE Joint Genome Institute"/>
            <person name="Kuo A."/>
            <person name="Girlanda M."/>
            <person name="Perotto S."/>
            <person name="Kohler A."/>
            <person name="Nagy L.G."/>
            <person name="Floudas D."/>
            <person name="Copeland A."/>
            <person name="Barry K.W."/>
            <person name="Cichocki N."/>
            <person name="Veneault-Fourrey C."/>
            <person name="LaButti K."/>
            <person name="Lindquist E.A."/>
            <person name="Lipzen A."/>
            <person name="Lundell T."/>
            <person name="Morin E."/>
            <person name="Murat C."/>
            <person name="Sun H."/>
            <person name="Tunlid A."/>
            <person name="Henrissat B."/>
            <person name="Grigoriev I.V."/>
            <person name="Hibbett D.S."/>
            <person name="Martin F."/>
            <person name="Nordberg H.P."/>
            <person name="Cantor M.N."/>
            <person name="Hua S.X."/>
        </authorList>
    </citation>
    <scope>NUCLEOTIDE SEQUENCE [LARGE SCALE GENOMIC DNA]</scope>
    <source>
        <strain evidence="10 11">MUT 4182</strain>
    </source>
</reference>
<proteinExistence type="inferred from homology"/>
<evidence type="ECO:0000256" key="2">
    <source>
        <dbReference type="ARBA" id="ARBA00005179"/>
    </source>
</evidence>
<keyword evidence="6" id="KW-0560">Oxidoreductase</keyword>
<keyword evidence="8" id="KW-0503">Monooxygenase</keyword>
<keyword evidence="11" id="KW-1185">Reference proteome</keyword>
<dbReference type="SUPFAM" id="SSF48264">
    <property type="entry name" value="Cytochrome P450"/>
    <property type="match status" value="1"/>
</dbReference>
<reference evidence="11" key="2">
    <citation type="submission" date="2015-01" db="EMBL/GenBank/DDBJ databases">
        <title>Evolutionary Origins and Diversification of the Mycorrhizal Mutualists.</title>
        <authorList>
            <consortium name="DOE Joint Genome Institute"/>
            <consortium name="Mycorrhizal Genomics Consortium"/>
            <person name="Kohler A."/>
            <person name="Kuo A."/>
            <person name="Nagy L.G."/>
            <person name="Floudas D."/>
            <person name="Copeland A."/>
            <person name="Barry K.W."/>
            <person name="Cichocki N."/>
            <person name="Veneault-Fourrey C."/>
            <person name="LaButti K."/>
            <person name="Lindquist E.A."/>
            <person name="Lipzen A."/>
            <person name="Lundell T."/>
            <person name="Morin E."/>
            <person name="Murat C."/>
            <person name="Riley R."/>
            <person name="Ohm R."/>
            <person name="Sun H."/>
            <person name="Tunlid A."/>
            <person name="Henrissat B."/>
            <person name="Grigoriev I.V."/>
            <person name="Hibbett D.S."/>
            <person name="Martin F."/>
        </authorList>
    </citation>
    <scope>NUCLEOTIDE SEQUENCE [LARGE SCALE GENOMIC DNA]</scope>
    <source>
        <strain evidence="11">MUT 4182</strain>
    </source>
</reference>
<feature type="binding site" description="axial binding residue" evidence="9">
    <location>
        <position position="256"/>
    </location>
    <ligand>
        <name>heme</name>
        <dbReference type="ChEBI" id="CHEBI:30413"/>
    </ligand>
    <ligandPart>
        <name>Fe</name>
        <dbReference type="ChEBI" id="CHEBI:18248"/>
    </ligandPart>
</feature>
<dbReference type="GO" id="GO:0020037">
    <property type="term" value="F:heme binding"/>
    <property type="evidence" value="ECO:0007669"/>
    <property type="project" value="InterPro"/>
</dbReference>
<dbReference type="OrthoDB" id="1470350at2759"/>
<organism evidence="10 11">
    <name type="scientific">Tulasnella calospora MUT 4182</name>
    <dbReference type="NCBI Taxonomy" id="1051891"/>
    <lineage>
        <taxon>Eukaryota</taxon>
        <taxon>Fungi</taxon>
        <taxon>Dikarya</taxon>
        <taxon>Basidiomycota</taxon>
        <taxon>Agaricomycotina</taxon>
        <taxon>Agaricomycetes</taxon>
        <taxon>Cantharellales</taxon>
        <taxon>Tulasnellaceae</taxon>
        <taxon>Tulasnella</taxon>
    </lineage>
</organism>
<evidence type="ECO:0000256" key="3">
    <source>
        <dbReference type="ARBA" id="ARBA00010617"/>
    </source>
</evidence>
<sequence>MEMLAARFPIFRFIPTEGAQKTAESKEIMARVGLQLVKEKRAAILAEASVSGNLEKKQFKGKDILSVIIKANMATDVKDTERMSDQEVMDQISTMLVAGHETTSTSLSWLLYDLAHPKYQSIQSKLREELLSVETDRPSMEEINALPYLDAVVRETLRKNSVLDTTARIATKDDVIPLAKPFVDRRGVERKEIRIKRGEQIALNITAVNRDKDIWGEDSFEFKPERWLEEKAQHKSTEIPGVFSSLLTFLGGPRACIGYRFALYEMKVIIFVMLRHVAFERQTLSPPIEKGPTLITRPIIKAVDGTITNTMPLKLKLARVG</sequence>
<gene>
    <name evidence="10" type="ORF">M407DRAFT_16998</name>
</gene>
<evidence type="ECO:0000256" key="1">
    <source>
        <dbReference type="ARBA" id="ARBA00001971"/>
    </source>
</evidence>
<evidence type="ECO:0000313" key="10">
    <source>
        <dbReference type="EMBL" id="KIO34085.1"/>
    </source>
</evidence>
<comment type="similarity">
    <text evidence="3">Belongs to the cytochrome P450 family.</text>
</comment>
<dbReference type="InterPro" id="IPR002403">
    <property type="entry name" value="Cyt_P450_E_grp-IV"/>
</dbReference>
<dbReference type="GO" id="GO:0005506">
    <property type="term" value="F:iron ion binding"/>
    <property type="evidence" value="ECO:0007669"/>
    <property type="project" value="InterPro"/>
</dbReference>
<evidence type="ECO:0000256" key="8">
    <source>
        <dbReference type="ARBA" id="ARBA00023033"/>
    </source>
</evidence>
<name>A0A0C3QMC0_9AGAM</name>
<keyword evidence="5 9" id="KW-0479">Metal-binding</keyword>
<comment type="pathway">
    <text evidence="2">Secondary metabolite biosynthesis.</text>
</comment>
<dbReference type="Pfam" id="PF00067">
    <property type="entry name" value="p450"/>
    <property type="match status" value="1"/>
</dbReference>
<dbReference type="GO" id="GO:0004497">
    <property type="term" value="F:monooxygenase activity"/>
    <property type="evidence" value="ECO:0007669"/>
    <property type="project" value="UniProtKB-KW"/>
</dbReference>
<dbReference type="Proteomes" id="UP000054248">
    <property type="component" value="Unassembled WGS sequence"/>
</dbReference>
<evidence type="ECO:0000256" key="4">
    <source>
        <dbReference type="ARBA" id="ARBA00022617"/>
    </source>
</evidence>
<evidence type="ECO:0000256" key="6">
    <source>
        <dbReference type="ARBA" id="ARBA00023002"/>
    </source>
</evidence>
<comment type="cofactor">
    <cofactor evidence="1 9">
        <name>heme</name>
        <dbReference type="ChEBI" id="CHEBI:30413"/>
    </cofactor>
</comment>